<keyword evidence="3" id="KW-1185">Reference proteome</keyword>
<feature type="region of interest" description="Disordered" evidence="1">
    <location>
        <begin position="1"/>
        <end position="67"/>
    </location>
</feature>
<comment type="caution">
    <text evidence="2">The sequence shown here is derived from an EMBL/GenBank/DDBJ whole genome shotgun (WGS) entry which is preliminary data.</text>
</comment>
<evidence type="ECO:0000313" key="3">
    <source>
        <dbReference type="Proteomes" id="UP000240259"/>
    </source>
</evidence>
<dbReference type="EMBL" id="PZJX01000060">
    <property type="protein sequence ID" value="PTE06646.1"/>
    <property type="molecule type" value="Genomic_DNA"/>
</dbReference>
<reference evidence="2 3" key="1">
    <citation type="submission" date="2018-03" db="EMBL/GenBank/DDBJ databases">
        <title>Genome sequence of the symbiotic type strain Mesorhizobium helmanticense CSLC115NT isolated from Lotus corniculatus nodules.</title>
        <authorList>
            <person name="Sannazzaro A.I."/>
            <person name="Torres Tejerizo G.A."/>
            <person name="Dip D."/>
            <person name="Caballero M."/>
            <person name="Pistorio M."/>
            <person name="Estrella M.J."/>
        </authorList>
    </citation>
    <scope>NUCLEOTIDE SEQUENCE [LARGE SCALE GENOMIC DNA]</scope>
    <source>
        <strain evidence="2 3">CSLC115N</strain>
    </source>
</reference>
<organism evidence="2 3">
    <name type="scientific">Mesorhizobium helmanticense</name>
    <dbReference type="NCBI Taxonomy" id="1776423"/>
    <lineage>
        <taxon>Bacteria</taxon>
        <taxon>Pseudomonadati</taxon>
        <taxon>Pseudomonadota</taxon>
        <taxon>Alphaproteobacteria</taxon>
        <taxon>Hyphomicrobiales</taxon>
        <taxon>Phyllobacteriaceae</taxon>
        <taxon>Mesorhizobium</taxon>
    </lineage>
</organism>
<evidence type="ECO:0000256" key="1">
    <source>
        <dbReference type="SAM" id="MobiDB-lite"/>
    </source>
</evidence>
<sequence length="67" mass="6966">MDAIKLPEPPKLPSFSRGFPHKPAQDAGSVRGGCISAAGADRRLGGGKPGSQSVRSKRNQAEFFGDA</sequence>
<name>A0A2T4ILY7_9HYPH</name>
<accession>A0A2T4ILY7</accession>
<proteinExistence type="predicted"/>
<protein>
    <submittedName>
        <fullName evidence="2">Uncharacterized protein</fullName>
    </submittedName>
</protein>
<dbReference type="Proteomes" id="UP000240259">
    <property type="component" value="Unassembled WGS sequence"/>
</dbReference>
<gene>
    <name evidence="2" type="ORF">C9427_30425</name>
</gene>
<evidence type="ECO:0000313" key="2">
    <source>
        <dbReference type="EMBL" id="PTE06646.1"/>
    </source>
</evidence>
<dbReference type="AlphaFoldDB" id="A0A2T4ILY7"/>